<evidence type="ECO:0000313" key="3">
    <source>
        <dbReference type="Proteomes" id="UP000650424"/>
    </source>
</evidence>
<dbReference type="PANTHER" id="PTHR34403:SF8">
    <property type="entry name" value="TOL-PAL SYSTEM PROTEIN TOLA"/>
    <property type="match status" value="1"/>
</dbReference>
<dbReference type="Proteomes" id="UP000650424">
    <property type="component" value="Unassembled WGS sequence"/>
</dbReference>
<feature type="region of interest" description="Disordered" evidence="1">
    <location>
        <begin position="319"/>
        <end position="365"/>
    </location>
</feature>
<evidence type="ECO:0000313" key="2">
    <source>
        <dbReference type="EMBL" id="MBC3917269.1"/>
    </source>
</evidence>
<feature type="compositionally biased region" description="Polar residues" evidence="1">
    <location>
        <begin position="337"/>
        <end position="346"/>
    </location>
</feature>
<dbReference type="RefSeq" id="WP_186946503.1">
    <property type="nucleotide sequence ID" value="NZ_JACOGF010000003.1"/>
</dbReference>
<feature type="compositionally biased region" description="Low complexity" evidence="1">
    <location>
        <begin position="1274"/>
        <end position="1287"/>
    </location>
</feature>
<evidence type="ECO:0000256" key="1">
    <source>
        <dbReference type="SAM" id="MobiDB-lite"/>
    </source>
</evidence>
<protein>
    <submittedName>
        <fullName evidence="2">Uncharacterized protein</fullName>
    </submittedName>
</protein>
<feature type="compositionally biased region" description="Basic and acidic residues" evidence="1">
    <location>
        <begin position="2306"/>
        <end position="2318"/>
    </location>
</feature>
<keyword evidence="3" id="KW-1185">Reference proteome</keyword>
<dbReference type="InterPro" id="IPR045538">
    <property type="entry name" value="CIS_TMP"/>
</dbReference>
<feature type="region of interest" description="Disordered" evidence="1">
    <location>
        <begin position="2277"/>
        <end position="2318"/>
    </location>
</feature>
<name>A0ABR6ZN10_9BURK</name>
<feature type="region of interest" description="Disordered" evidence="1">
    <location>
        <begin position="283"/>
        <end position="305"/>
    </location>
</feature>
<feature type="compositionally biased region" description="Polar residues" evidence="1">
    <location>
        <begin position="1636"/>
        <end position="1648"/>
    </location>
</feature>
<organism evidence="2 3">
    <name type="scientific">Undibacterium hunanense</name>
    <dbReference type="NCBI Taxonomy" id="2762292"/>
    <lineage>
        <taxon>Bacteria</taxon>
        <taxon>Pseudomonadati</taxon>
        <taxon>Pseudomonadota</taxon>
        <taxon>Betaproteobacteria</taxon>
        <taxon>Burkholderiales</taxon>
        <taxon>Oxalobacteraceae</taxon>
        <taxon>Undibacterium</taxon>
    </lineage>
</organism>
<proteinExistence type="predicted"/>
<feature type="region of interest" description="Disordered" evidence="1">
    <location>
        <begin position="1636"/>
        <end position="1660"/>
    </location>
</feature>
<dbReference type="InterPro" id="IPR050972">
    <property type="entry name" value="SDr-like"/>
</dbReference>
<dbReference type="EMBL" id="JACOGF010000003">
    <property type="protein sequence ID" value="MBC3917269.1"/>
    <property type="molecule type" value="Genomic_DNA"/>
</dbReference>
<comment type="caution">
    <text evidence="2">The sequence shown here is derived from an EMBL/GenBank/DDBJ whole genome shotgun (WGS) entry which is preliminary data.</text>
</comment>
<feature type="region of interest" description="Disordered" evidence="1">
    <location>
        <begin position="552"/>
        <end position="576"/>
    </location>
</feature>
<accession>A0ABR6ZN10</accession>
<reference evidence="2 3" key="1">
    <citation type="submission" date="2020-08" db="EMBL/GenBank/DDBJ databases">
        <title>Novel species isolated from subtropical streams in China.</title>
        <authorList>
            <person name="Lu H."/>
        </authorList>
    </citation>
    <scope>NUCLEOTIDE SEQUENCE [LARGE SCALE GENOMIC DNA]</scope>
    <source>
        <strain evidence="2 3">CY18W</strain>
    </source>
</reference>
<gene>
    <name evidence="2" type="ORF">H8L32_07270</name>
</gene>
<dbReference type="PANTHER" id="PTHR34403">
    <property type="entry name" value="TOL-PAL SYSTEM PROTEIN TOLA"/>
    <property type="match status" value="1"/>
</dbReference>
<dbReference type="Pfam" id="PF19268">
    <property type="entry name" value="CIS_TMP"/>
    <property type="match status" value="2"/>
</dbReference>
<feature type="compositionally biased region" description="Basic and acidic residues" evidence="1">
    <location>
        <begin position="347"/>
        <end position="358"/>
    </location>
</feature>
<sequence>MKSFHAIDDLIFDFSFAQGQMEESTLSDWISTSIPALIDEVMEQSDTGAGIYRIEKLEIDLGEMTEEELPTELPRRLYAQLSSALNMPREQATEPSIVEEVAADDRQYLEDFLRTGQLAWIASTHPREAHIQLLERVLKNSDAANTMKKIVANEQMRLRLLLQFGEKQLFNVLEKLLAEWPAQLSHKVQQWAQLELASHSTSTTAAQAYWQWLYQLSAGQTQAMDTALHSWSVSSNKASHELLTQYQQYLEKNSPSPEQEQRSLSVLFGEEFIEKMLATKIPDRKGMKGKQAGIQSPEKEISGKPLDFITDEVANRQNETTPAVAAVDKGQKHLASDATTNQSGDHNSQKSNREKPGDLTDTPQDTINVDHLYQALCAGDWPAIKPHWQNLTGKHADLLRRAQAQGWTHWLQNVPAEQLRVASQILQPRASWVLERILNQSRFINPDQAKLWFEQSLPILLSAKPSSLQPDALLIQLPPLRDVAAGMEELHTYLPQISNAKRTPAMASQPGLHEQEDADIDAPSVNKDIALFGNKKSARKTATKNKITSATSIEKSGDTGVASEKPEVQASNLPTSTGDVITDNAAISLTQLYKALENADLHQLNPHWERLLHQHGDIIRQAQASAWTVWLSTLPPQKLHDLCLVLQASATCDLEELIDKLPGKLPFTARQALLASAIPLLLQAAPDSVHMADLLRQLPQLRALEQDSIATSPEATVTDQVSGTTGPAHIDMNADTDTATDVHADNGNDADSDTNIQVNVDAPVNANAATYTQLSTDTNVDINAAIDIVKLGAADTDTSTDTDTDTDTDGKQNPATIELSALSKQLFQALSAVDTAAIMHTWTSAGAQKIDSLRQVWMLIRHQQRQEILQSLDIVVLMEWVQILQPQAIQLATELRQQARRLAQVAQVLRTHKNNLLPIEASTASTMGISDNTATETKNTATINVGINAGLDSGINTEVNVRNSAAIGAESIPVTRNTSSANLSTAEMVEQYAEQLQRKSMQHLLQANTEQAAPVNVIQAILSDQEHAADIVHIWKKLPDMEQQAKQLHQALQNWSIPDQIATTKNAATQQADADIDAHAHADVDVDADADAASFMQEHGDIPAPTDIRESGKNQDFSNFRLWVQGQVSLWTLELSNDQLQQWLRWWFASNPQQGLEQDQNQDHHLLFRQSVISYFEQAEYPALFLKLVLTQLQQDKEIDLDRLLQESLSLASQEEIVPQGTVHTDQAESRLQSGIQTHNHVHNQVHAQTQNTATPGMERETGFEAEFNPELSSELNSKLNSESDSSVNTELTPEYTSAHLSPTLNPLLSSDLGKQLLLWLTREHHGPDAVKDISDQHPEFTSLLVQLKQDSSILNACNSAQLHQLLLDYLGLEYGDQTRQHFLQSIERYALQSADLHTYLRMVLQDLLAQKIIDLEQILAVSRDADIQLKAQVISAYFPREVTDEVKDEVTAVNQSGQPIATIPTTRMQEAVPDLPQVNDSQGSKDIPDTPTVPDMQDIITQAQAWNTPALHFWLSQLMASTPQLRATQVWLMALETQIKQLAGAKNAALIPYLLLQILMHRQTDEQQQLSFRQAILQYFPYSEEQLQAIAAWLNNDAQALELQQKIDFCLAQADAQPRDMAAQGDDTIANTITATSSEQSENTSANEPDAEPQKVAESQANEIPKANNEQSGDAHVLYEAVIPGVTPRRSSSPAEVPPDRSVQQLMPNLPHRIAQAMLQANMDSLAPVWAHLMTAERNLLEQGLRRYMVRPEEQRRLLAQTSHDKLRDLIHVLQHLAGSMLGIVWANWNACQASANPSASASALKEKLLAASFSFLLTSTADTFHAENFLRKLLSVFVQDSSTDAAMLSLAQSWLAHFSTSRPEPLFTALNTLVYGRSYLRVLQQRILPPADLPQAALPVSEAEDHPVTTKAKAMPATMDVNETGTSRELIISTLSNEFPQLMQEFLHELEQTNLDHAQFSPEEWQHLLYTLLNQFPARLQTSFWKQWEEKFFPAEIQQAASDMGMPDPSFLPAGQALLWSAIPEETYKTSLQDLLFKSKQVAEYARANAATVNQDTLSSARVPGKPLSYAVKKTATSITSAKSAKAADIENIQNVENAQDVQQTQKDQARSDVERLAFILQRHTEPDAEQKTIFVLLTQKLLANNTETLKAMAGEVMTSALSRPQGLRRLLDILPPLALKNLLGKLLPVFSPRLPSLFVQLEAALGIAIPPLANFVWRIVYENVFVSHITQPGPAFTQAMVRGLASHYQATDIADWLSKTDDVALQTHRDVADAPARSTHAVEQNTPAPENKSGAVKPAEAIQPRKDRTQSGDIPDRADINVDNIHIHNGGLILLAPYIQRLFDILELTRNGNFVDEQSAQRSVHLLQFIVTGELETPEYQLVLNKLLCGIKGGIPICSGISILDREKEVIEQMLGGVIANWGALGGSSIAALRETFLQRQAHLYRQDEAWHMKVLPGTFDMLLDRLPWSFALTRLPWMEEPIHTTWRG</sequence>
<feature type="region of interest" description="Disordered" evidence="1">
    <location>
        <begin position="1274"/>
        <end position="1293"/>
    </location>
</feature>